<dbReference type="EMBL" id="FQYU01000006">
    <property type="protein sequence ID" value="SHJ59087.1"/>
    <property type="molecule type" value="Genomic_DNA"/>
</dbReference>
<keyword evidence="2 7" id="KW-0349">Heme</keyword>
<feature type="binding site" description="axial binding residue" evidence="7">
    <location>
        <position position="394"/>
    </location>
    <ligand>
        <name>heme</name>
        <dbReference type="ChEBI" id="CHEBI:30413"/>
    </ligand>
    <ligandPart>
        <name>Fe</name>
        <dbReference type="ChEBI" id="CHEBI:18248"/>
    </ligandPart>
</feature>
<dbReference type="PANTHER" id="PTHR24291:SF50">
    <property type="entry name" value="BIFUNCTIONAL ALBAFLAVENONE MONOOXYGENASE_TERPENE SYNTHASE"/>
    <property type="match status" value="1"/>
</dbReference>
<dbReference type="GO" id="GO:0004497">
    <property type="term" value="F:monooxygenase activity"/>
    <property type="evidence" value="ECO:0007669"/>
    <property type="project" value="UniProtKB-KW"/>
</dbReference>
<sequence>MAEKKKTLVTVSQWEVFKNRRRILQNPLPFHKENFEKHGDTFLVNIGMGGKVVFTRDAETIKYILQQNHKNYYKSSLQTKDLAKYIGHGILTANGDFWRVHRRMVQPAFHKKKLEGLLQIMYKGIEGELQRIEAGRTFDVFPLMGDLAFQVVARSLFSADDIRDRMRRLQHITGTNQEMLIKEMRQPFKKWWFYLSGQVGRHLGLAKEAREILNAIIQERVDSGDDKDDLLDMLLKARYENGGAMSRKQLIDEVLILFTAGHETTANALSFTLFLLAGHKAVQERLYEEVGKIDFNGDMMAFLNGLRYTRQCVEEAMRLYPPVYVIDRVALETDTVAGHGYKKGTVWLMSIYELHRHKGFWKNPGEFVPERFDATNKKDCSNYYYPFGAGPRMCVGNNFAMYEMLMVVALVVRRYRLATPLENIELNPLISLKPVQVPIKFEPR</sequence>
<reference evidence="10" key="1">
    <citation type="submission" date="2016-11" db="EMBL/GenBank/DDBJ databases">
        <authorList>
            <person name="Varghese N."/>
            <person name="Submissions S."/>
        </authorList>
    </citation>
    <scope>NUCLEOTIDE SEQUENCE [LARGE SCALE GENOMIC DNA]</scope>
    <source>
        <strain evidence="10">DSM 19858</strain>
    </source>
</reference>
<dbReference type="Gene3D" id="1.10.630.10">
    <property type="entry name" value="Cytochrome P450"/>
    <property type="match status" value="1"/>
</dbReference>
<comment type="similarity">
    <text evidence="1 8">Belongs to the cytochrome P450 family.</text>
</comment>
<dbReference type="PROSITE" id="PS00086">
    <property type="entry name" value="CYTOCHROME_P450"/>
    <property type="match status" value="1"/>
</dbReference>
<keyword evidence="5 7" id="KW-0408">Iron</keyword>
<dbReference type="InterPro" id="IPR002401">
    <property type="entry name" value="Cyt_P450_E_grp-I"/>
</dbReference>
<dbReference type="SUPFAM" id="SSF48264">
    <property type="entry name" value="Cytochrome P450"/>
    <property type="match status" value="1"/>
</dbReference>
<comment type="cofactor">
    <cofactor evidence="7">
        <name>heme</name>
        <dbReference type="ChEBI" id="CHEBI:30413"/>
    </cofactor>
</comment>
<evidence type="ECO:0000256" key="7">
    <source>
        <dbReference type="PIRSR" id="PIRSR602401-1"/>
    </source>
</evidence>
<keyword evidence="10" id="KW-1185">Reference proteome</keyword>
<dbReference type="Pfam" id="PF00067">
    <property type="entry name" value="p450"/>
    <property type="match status" value="1"/>
</dbReference>
<dbReference type="OrthoDB" id="9764248at2"/>
<evidence type="ECO:0000256" key="5">
    <source>
        <dbReference type="ARBA" id="ARBA00023004"/>
    </source>
</evidence>
<evidence type="ECO:0000256" key="6">
    <source>
        <dbReference type="ARBA" id="ARBA00023033"/>
    </source>
</evidence>
<dbReference type="AlphaFoldDB" id="A0A1M6KJG5"/>
<evidence type="ECO:0000313" key="10">
    <source>
        <dbReference type="Proteomes" id="UP000184543"/>
    </source>
</evidence>
<evidence type="ECO:0000256" key="4">
    <source>
        <dbReference type="ARBA" id="ARBA00023002"/>
    </source>
</evidence>
<evidence type="ECO:0000256" key="2">
    <source>
        <dbReference type="ARBA" id="ARBA00022617"/>
    </source>
</evidence>
<protein>
    <submittedName>
        <fullName evidence="9">Cytochrome P450</fullName>
    </submittedName>
</protein>
<dbReference type="STRING" id="192903.SAMN04488513_10687"/>
<organism evidence="9 10">
    <name type="scientific">Pseudozobellia thermophila</name>
    <dbReference type="NCBI Taxonomy" id="192903"/>
    <lineage>
        <taxon>Bacteria</taxon>
        <taxon>Pseudomonadati</taxon>
        <taxon>Bacteroidota</taxon>
        <taxon>Flavobacteriia</taxon>
        <taxon>Flavobacteriales</taxon>
        <taxon>Flavobacteriaceae</taxon>
        <taxon>Pseudozobellia</taxon>
    </lineage>
</organism>
<dbReference type="GO" id="GO:0005506">
    <property type="term" value="F:iron ion binding"/>
    <property type="evidence" value="ECO:0007669"/>
    <property type="project" value="InterPro"/>
</dbReference>
<evidence type="ECO:0000256" key="1">
    <source>
        <dbReference type="ARBA" id="ARBA00010617"/>
    </source>
</evidence>
<dbReference type="PRINTS" id="PR00463">
    <property type="entry name" value="EP450I"/>
</dbReference>
<dbReference type="InterPro" id="IPR001128">
    <property type="entry name" value="Cyt_P450"/>
</dbReference>
<dbReference type="PANTHER" id="PTHR24291">
    <property type="entry name" value="CYTOCHROME P450 FAMILY 4"/>
    <property type="match status" value="1"/>
</dbReference>
<dbReference type="InterPro" id="IPR050196">
    <property type="entry name" value="Cytochrome_P450_Monoox"/>
</dbReference>
<accession>A0A1M6KJG5</accession>
<name>A0A1M6KJG5_9FLAO</name>
<gene>
    <name evidence="9" type="ORF">SAMN04488513_10687</name>
</gene>
<dbReference type="InterPro" id="IPR017972">
    <property type="entry name" value="Cyt_P450_CS"/>
</dbReference>
<dbReference type="PRINTS" id="PR00385">
    <property type="entry name" value="P450"/>
</dbReference>
<proteinExistence type="inferred from homology"/>
<dbReference type="GO" id="GO:0020037">
    <property type="term" value="F:heme binding"/>
    <property type="evidence" value="ECO:0007669"/>
    <property type="project" value="InterPro"/>
</dbReference>
<dbReference type="RefSeq" id="WP_072994630.1">
    <property type="nucleotide sequence ID" value="NZ_FQYU01000006.1"/>
</dbReference>
<evidence type="ECO:0000313" key="9">
    <source>
        <dbReference type="EMBL" id="SHJ59087.1"/>
    </source>
</evidence>
<evidence type="ECO:0000256" key="3">
    <source>
        <dbReference type="ARBA" id="ARBA00022723"/>
    </source>
</evidence>
<evidence type="ECO:0000256" key="8">
    <source>
        <dbReference type="RuleBase" id="RU000461"/>
    </source>
</evidence>
<dbReference type="InterPro" id="IPR036396">
    <property type="entry name" value="Cyt_P450_sf"/>
</dbReference>
<keyword evidence="6 8" id="KW-0503">Monooxygenase</keyword>
<dbReference type="GO" id="GO:0016705">
    <property type="term" value="F:oxidoreductase activity, acting on paired donors, with incorporation or reduction of molecular oxygen"/>
    <property type="evidence" value="ECO:0007669"/>
    <property type="project" value="InterPro"/>
</dbReference>
<keyword evidence="3 7" id="KW-0479">Metal-binding</keyword>
<dbReference type="Proteomes" id="UP000184543">
    <property type="component" value="Unassembled WGS sequence"/>
</dbReference>
<keyword evidence="4 8" id="KW-0560">Oxidoreductase</keyword>